<organism evidence="3 4">
    <name type="scientific">Ignelater luminosus</name>
    <name type="common">Cucubano</name>
    <name type="synonym">Pyrophorus luminosus</name>
    <dbReference type="NCBI Taxonomy" id="2038154"/>
    <lineage>
        <taxon>Eukaryota</taxon>
        <taxon>Metazoa</taxon>
        <taxon>Ecdysozoa</taxon>
        <taxon>Arthropoda</taxon>
        <taxon>Hexapoda</taxon>
        <taxon>Insecta</taxon>
        <taxon>Pterygota</taxon>
        <taxon>Neoptera</taxon>
        <taxon>Endopterygota</taxon>
        <taxon>Coleoptera</taxon>
        <taxon>Polyphaga</taxon>
        <taxon>Elateriformia</taxon>
        <taxon>Elateroidea</taxon>
        <taxon>Elateridae</taxon>
        <taxon>Agrypninae</taxon>
        <taxon>Pyrophorini</taxon>
        <taxon>Ignelater</taxon>
    </lineage>
</organism>
<evidence type="ECO:0000256" key="1">
    <source>
        <dbReference type="SAM" id="MobiDB-lite"/>
    </source>
</evidence>
<feature type="compositionally biased region" description="Low complexity" evidence="1">
    <location>
        <begin position="93"/>
        <end position="112"/>
    </location>
</feature>
<dbReference type="InterPro" id="IPR004875">
    <property type="entry name" value="DDE_SF_endonuclease_dom"/>
</dbReference>
<accession>A0A8K0CRU6</accession>
<proteinExistence type="predicted"/>
<gene>
    <name evidence="3" type="ORF">ILUMI_16108</name>
</gene>
<name>A0A8K0CRU6_IGNLU</name>
<comment type="caution">
    <text evidence="3">The sequence shown here is derived from an EMBL/GenBank/DDBJ whole genome shotgun (WGS) entry which is preliminary data.</text>
</comment>
<dbReference type="GO" id="GO:0003676">
    <property type="term" value="F:nucleic acid binding"/>
    <property type="evidence" value="ECO:0007669"/>
    <property type="project" value="InterPro"/>
</dbReference>
<dbReference type="Proteomes" id="UP000801492">
    <property type="component" value="Unassembled WGS sequence"/>
</dbReference>
<dbReference type="Pfam" id="PF03184">
    <property type="entry name" value="DDE_1"/>
    <property type="match status" value="1"/>
</dbReference>
<evidence type="ECO:0000313" key="4">
    <source>
        <dbReference type="Proteomes" id="UP000801492"/>
    </source>
</evidence>
<dbReference type="EMBL" id="VTPC01058858">
    <property type="protein sequence ID" value="KAF2890066.1"/>
    <property type="molecule type" value="Genomic_DNA"/>
</dbReference>
<evidence type="ECO:0000313" key="3">
    <source>
        <dbReference type="EMBL" id="KAF2890066.1"/>
    </source>
</evidence>
<dbReference type="OrthoDB" id="4327074at2759"/>
<evidence type="ECO:0000259" key="2">
    <source>
        <dbReference type="Pfam" id="PF03184"/>
    </source>
</evidence>
<sequence length="128" mass="13811">MKGTPPRTIGAAAPSGWSNKVQPLDRTVFGPFKTYYDSAVNQWMLTPANSGKPLSIYEVAEMVGHAYLLSFAANDHEFLPSYVTNRPLPDAPTTSSDVLSSLASSSRLDTTTNTSITSPKILKPFSKS</sequence>
<reference evidence="3" key="1">
    <citation type="submission" date="2019-08" db="EMBL/GenBank/DDBJ databases">
        <title>The genome of the North American firefly Photinus pyralis.</title>
        <authorList>
            <consortium name="Photinus pyralis genome working group"/>
            <person name="Fallon T.R."/>
            <person name="Sander Lower S.E."/>
            <person name="Weng J.-K."/>
        </authorList>
    </citation>
    <scope>NUCLEOTIDE SEQUENCE</scope>
    <source>
        <strain evidence="3">TRF0915ILg1</strain>
        <tissue evidence="3">Whole body</tissue>
    </source>
</reference>
<feature type="region of interest" description="Disordered" evidence="1">
    <location>
        <begin position="84"/>
        <end position="128"/>
    </location>
</feature>
<protein>
    <recommendedName>
        <fullName evidence="2">DDE-1 domain-containing protein</fullName>
    </recommendedName>
</protein>
<keyword evidence="4" id="KW-1185">Reference proteome</keyword>
<feature type="domain" description="DDE-1" evidence="2">
    <location>
        <begin position="14"/>
        <end position="53"/>
    </location>
</feature>
<dbReference type="AlphaFoldDB" id="A0A8K0CRU6"/>